<dbReference type="InterPro" id="IPR003593">
    <property type="entry name" value="AAA+_ATPase"/>
</dbReference>
<feature type="binding site" evidence="9">
    <location>
        <begin position="153"/>
        <end position="160"/>
    </location>
    <ligand>
        <name>GTP</name>
        <dbReference type="ChEBI" id="CHEBI:37565"/>
    </ligand>
</feature>
<sequence length="349" mass="38435">MDAITCNCSFYRSPPCYNCLETQPAGPVPGDSNVLRRLFGRQEEKTADDVRIEESLQKTRSGIFSQIGSIFRENEVSDELWEELEEALIVADVGVETTMELVESTRERVEQEGVRRSEDAYLVLKQEMVRQLQADEPLQIEEPRILTVVLIVGVNGSGKTTTIGKLAFRYRERGKKVVLAAGDTFRAAAIEQLQIWGERAGVEVIAQAFGSDPAAVLFDAIRASQESRNADLLITDTAGRLQNKFNLMQELEKMRRVAAKQVHRAPHETLLVLDASTGQNAILQAKGFKEASGVTGIVLTKLDSTAKGGAVLSIKKQLGIPVRFVGTGERLEDLAEFEPVTFVEGLLGE</sequence>
<dbReference type="EMBL" id="VYDA01000294">
    <property type="protein sequence ID" value="MYH61665.1"/>
    <property type="molecule type" value="Genomic_DNA"/>
</dbReference>
<evidence type="ECO:0000256" key="9">
    <source>
        <dbReference type="HAMAP-Rule" id="MF_00920"/>
    </source>
</evidence>
<dbReference type="EC" id="3.6.5.4" evidence="9"/>
<reference evidence="11" key="1">
    <citation type="submission" date="2019-09" db="EMBL/GenBank/DDBJ databases">
        <title>Characterisation of the sponge microbiome using genome-centric metagenomics.</title>
        <authorList>
            <person name="Engelberts J.P."/>
            <person name="Robbins S.J."/>
            <person name="De Goeij J.M."/>
            <person name="Aranda M."/>
            <person name="Bell S.C."/>
            <person name="Webster N.S."/>
        </authorList>
    </citation>
    <scope>NUCLEOTIDE SEQUENCE</scope>
    <source>
        <strain evidence="11">SB0675_bin_29</strain>
    </source>
</reference>
<dbReference type="GO" id="GO:0005886">
    <property type="term" value="C:plasma membrane"/>
    <property type="evidence" value="ECO:0007669"/>
    <property type="project" value="UniProtKB-SubCell"/>
</dbReference>
<dbReference type="Pfam" id="PF00448">
    <property type="entry name" value="SRP54"/>
    <property type="match status" value="1"/>
</dbReference>
<evidence type="ECO:0000259" key="10">
    <source>
        <dbReference type="PROSITE" id="PS00300"/>
    </source>
</evidence>
<comment type="catalytic activity">
    <reaction evidence="8 9">
        <text>GTP + H2O = GDP + phosphate + H(+)</text>
        <dbReference type="Rhea" id="RHEA:19669"/>
        <dbReference type="ChEBI" id="CHEBI:15377"/>
        <dbReference type="ChEBI" id="CHEBI:15378"/>
        <dbReference type="ChEBI" id="CHEBI:37565"/>
        <dbReference type="ChEBI" id="CHEBI:43474"/>
        <dbReference type="ChEBI" id="CHEBI:58189"/>
        <dbReference type="EC" id="3.6.5.4"/>
    </reaction>
</comment>
<keyword evidence="3 9" id="KW-0547">Nucleotide-binding</keyword>
<dbReference type="FunFam" id="1.20.120.140:FF:000002">
    <property type="entry name" value="Signal recognition particle receptor FtsY"/>
    <property type="match status" value="1"/>
</dbReference>
<evidence type="ECO:0000256" key="2">
    <source>
        <dbReference type="ARBA" id="ARBA00022490"/>
    </source>
</evidence>
<comment type="similarity">
    <text evidence="9">Belongs to the GTP-binding SRP family. FtsY subfamily.</text>
</comment>
<dbReference type="InterPro" id="IPR000897">
    <property type="entry name" value="SRP54_GTPase_dom"/>
</dbReference>
<comment type="function">
    <text evidence="9">Involved in targeting and insertion of nascent membrane proteins into the cytoplasmic membrane. Acts as a receptor for the complex formed by the signal recognition particle (SRP) and the ribosome-nascent chain (RNC).</text>
</comment>
<dbReference type="Gene3D" id="3.40.50.300">
    <property type="entry name" value="P-loop containing nucleotide triphosphate hydrolases"/>
    <property type="match status" value="1"/>
</dbReference>
<evidence type="ECO:0000256" key="3">
    <source>
        <dbReference type="ARBA" id="ARBA00022741"/>
    </source>
</evidence>
<comment type="subunit">
    <text evidence="9">Part of the signal recognition particle protein translocation system, which is composed of SRP and FtsY.</text>
</comment>
<dbReference type="HAMAP" id="MF_00920">
    <property type="entry name" value="FtsY"/>
    <property type="match status" value="1"/>
</dbReference>
<evidence type="ECO:0000256" key="1">
    <source>
        <dbReference type="ARBA" id="ARBA00022475"/>
    </source>
</evidence>
<evidence type="ECO:0000313" key="11">
    <source>
        <dbReference type="EMBL" id="MYH61665.1"/>
    </source>
</evidence>
<feature type="domain" description="SRP54-type proteins GTP-binding" evidence="10">
    <location>
        <begin position="321"/>
        <end position="334"/>
    </location>
</feature>
<comment type="subcellular location">
    <subcellularLocation>
        <location evidence="9">Cell membrane</location>
        <topology evidence="9">Peripheral membrane protein</topology>
        <orientation evidence="9">Cytoplasmic side</orientation>
    </subcellularLocation>
    <subcellularLocation>
        <location evidence="9">Cytoplasm</location>
    </subcellularLocation>
</comment>
<keyword evidence="4 9" id="KW-0378">Hydrolase</keyword>
<dbReference type="InterPro" id="IPR013822">
    <property type="entry name" value="Signal_recog_particl_SRP54_hlx"/>
</dbReference>
<dbReference type="GO" id="GO:0005525">
    <property type="term" value="F:GTP binding"/>
    <property type="evidence" value="ECO:0007669"/>
    <property type="project" value="UniProtKB-UniRule"/>
</dbReference>
<dbReference type="InterPro" id="IPR036225">
    <property type="entry name" value="SRP/SRP_N"/>
</dbReference>
<evidence type="ECO:0000256" key="6">
    <source>
        <dbReference type="ARBA" id="ARBA00023136"/>
    </source>
</evidence>
<dbReference type="PANTHER" id="PTHR43134">
    <property type="entry name" value="SIGNAL RECOGNITION PARTICLE RECEPTOR SUBUNIT ALPHA"/>
    <property type="match status" value="1"/>
</dbReference>
<dbReference type="GO" id="GO:0003924">
    <property type="term" value="F:GTPase activity"/>
    <property type="evidence" value="ECO:0007669"/>
    <property type="project" value="UniProtKB-UniRule"/>
</dbReference>
<dbReference type="InterPro" id="IPR027417">
    <property type="entry name" value="P-loop_NTPase"/>
</dbReference>
<keyword evidence="6 9" id="KW-0472">Membrane</keyword>
<dbReference type="SMART" id="SM00963">
    <property type="entry name" value="SRP54_N"/>
    <property type="match status" value="1"/>
</dbReference>
<name>A0A6B1G336_9CHLR</name>
<dbReference type="GO" id="GO:0005047">
    <property type="term" value="F:signal recognition particle binding"/>
    <property type="evidence" value="ECO:0007669"/>
    <property type="project" value="TreeGrafter"/>
</dbReference>
<dbReference type="SUPFAM" id="SSF47364">
    <property type="entry name" value="Domain of the SRP/SRP receptor G-proteins"/>
    <property type="match status" value="1"/>
</dbReference>
<dbReference type="Pfam" id="PF02881">
    <property type="entry name" value="SRP54_N"/>
    <property type="match status" value="1"/>
</dbReference>
<keyword evidence="2 9" id="KW-0963">Cytoplasm</keyword>
<dbReference type="SMART" id="SM00962">
    <property type="entry name" value="SRP54"/>
    <property type="match status" value="1"/>
</dbReference>
<dbReference type="AlphaFoldDB" id="A0A6B1G336"/>
<evidence type="ECO:0000256" key="8">
    <source>
        <dbReference type="ARBA" id="ARBA00048027"/>
    </source>
</evidence>
<gene>
    <name evidence="9 11" type="primary">ftsY</name>
    <name evidence="11" type="ORF">F4148_07840</name>
</gene>
<keyword evidence="7 9" id="KW-0675">Receptor</keyword>
<organism evidence="11">
    <name type="scientific">Caldilineaceae bacterium SB0675_bin_29</name>
    <dbReference type="NCBI Taxonomy" id="2605266"/>
    <lineage>
        <taxon>Bacteria</taxon>
        <taxon>Bacillati</taxon>
        <taxon>Chloroflexota</taxon>
        <taxon>Caldilineae</taxon>
        <taxon>Caldilineales</taxon>
        <taxon>Caldilineaceae</taxon>
    </lineage>
</organism>
<dbReference type="PANTHER" id="PTHR43134:SF1">
    <property type="entry name" value="SIGNAL RECOGNITION PARTICLE RECEPTOR SUBUNIT ALPHA"/>
    <property type="match status" value="1"/>
</dbReference>
<protein>
    <recommendedName>
        <fullName evidence="9">Signal recognition particle receptor FtsY</fullName>
        <shortName evidence="9">SRP receptor</shortName>
        <ecNumber evidence="9">3.6.5.4</ecNumber>
    </recommendedName>
</protein>
<dbReference type="GO" id="GO:0006614">
    <property type="term" value="P:SRP-dependent cotranslational protein targeting to membrane"/>
    <property type="evidence" value="ECO:0007669"/>
    <property type="project" value="InterPro"/>
</dbReference>
<dbReference type="CDD" id="cd17874">
    <property type="entry name" value="FtsY"/>
    <property type="match status" value="1"/>
</dbReference>
<dbReference type="FunFam" id="3.40.50.300:FF:000053">
    <property type="entry name" value="Signal recognition particle receptor FtsY"/>
    <property type="match status" value="1"/>
</dbReference>
<dbReference type="Gene3D" id="1.20.120.140">
    <property type="entry name" value="Signal recognition particle SRP54, nucleotide-binding domain"/>
    <property type="match status" value="1"/>
</dbReference>
<dbReference type="GO" id="GO:0005737">
    <property type="term" value="C:cytoplasm"/>
    <property type="evidence" value="ECO:0007669"/>
    <property type="project" value="UniProtKB-SubCell"/>
</dbReference>
<keyword evidence="5 9" id="KW-0342">GTP-binding</keyword>
<proteinExistence type="inferred from homology"/>
<evidence type="ECO:0000256" key="7">
    <source>
        <dbReference type="ARBA" id="ARBA00023170"/>
    </source>
</evidence>
<dbReference type="InterPro" id="IPR042101">
    <property type="entry name" value="SRP54_N_sf"/>
</dbReference>
<feature type="binding site" evidence="9">
    <location>
        <begin position="236"/>
        <end position="240"/>
    </location>
    <ligand>
        <name>GTP</name>
        <dbReference type="ChEBI" id="CHEBI:37565"/>
    </ligand>
</feature>
<evidence type="ECO:0000256" key="4">
    <source>
        <dbReference type="ARBA" id="ARBA00022801"/>
    </source>
</evidence>
<dbReference type="InterPro" id="IPR004390">
    <property type="entry name" value="SR_rcpt_FtsY"/>
</dbReference>
<dbReference type="NCBIfam" id="TIGR00064">
    <property type="entry name" value="ftsY"/>
    <property type="match status" value="1"/>
</dbReference>
<accession>A0A6B1G336</accession>
<dbReference type="SMART" id="SM00382">
    <property type="entry name" value="AAA"/>
    <property type="match status" value="1"/>
</dbReference>
<evidence type="ECO:0000256" key="5">
    <source>
        <dbReference type="ARBA" id="ARBA00023134"/>
    </source>
</evidence>
<comment type="caution">
    <text evidence="11">The sequence shown here is derived from an EMBL/GenBank/DDBJ whole genome shotgun (WGS) entry which is preliminary data.</text>
</comment>
<keyword evidence="1 9" id="KW-1003">Cell membrane</keyword>
<dbReference type="PROSITE" id="PS00300">
    <property type="entry name" value="SRP54"/>
    <property type="match status" value="1"/>
</dbReference>
<dbReference type="SUPFAM" id="SSF52540">
    <property type="entry name" value="P-loop containing nucleoside triphosphate hydrolases"/>
    <property type="match status" value="1"/>
</dbReference>
<feature type="binding site" evidence="9">
    <location>
        <begin position="300"/>
        <end position="303"/>
    </location>
    <ligand>
        <name>GTP</name>
        <dbReference type="ChEBI" id="CHEBI:37565"/>
    </ligand>
</feature>